<proteinExistence type="predicted"/>
<sequence>MIFKLLRLIKTTAMKKIFGLSALVLFMIYSSCNSTRLVSSWKAPESTLNKYNRILVIGLMGAKDREIRESVENAMVTNLQSHGINAGSAYAEYGPAAFNKMEEKDVANKIKNKGYDGVFTIVLLDKEKEFNYTPSMINYTPYTYYNRFWGYYQTMYARIYTPGYYTVSTNYMLEGNFYYLAEDKLEYSAQTRSFDPSSAQKLALEFSNIVVEDMIKKQIIQQ</sequence>
<evidence type="ECO:0000313" key="2">
    <source>
        <dbReference type="Proteomes" id="UP000000310"/>
    </source>
</evidence>
<dbReference type="KEGG" id="psn:Pedsa_1763"/>
<reference evidence="2" key="2">
    <citation type="submission" date="2011-02" db="EMBL/GenBank/DDBJ databases">
        <title>The complete genome of Pedobacter saltans DSM 12145.</title>
        <authorList>
            <consortium name="US DOE Joint Genome Institute (JGI-PGF)"/>
            <person name="Lucas S."/>
            <person name="Copeland A."/>
            <person name="Lapidus A."/>
            <person name="Bruce D."/>
            <person name="Goodwin L."/>
            <person name="Pitluck S."/>
            <person name="Kyrpides N."/>
            <person name="Mavromatis K."/>
            <person name="Pagani I."/>
            <person name="Ivanova N."/>
            <person name="Ovchinnikova G."/>
            <person name="Lu M."/>
            <person name="Detter J.C."/>
            <person name="Han C."/>
            <person name="Land M."/>
            <person name="Hauser L."/>
            <person name="Markowitz V."/>
            <person name="Cheng J.-F."/>
            <person name="Hugenholtz P."/>
            <person name="Woyke T."/>
            <person name="Wu D."/>
            <person name="Tindall B."/>
            <person name="Pomrenke H.G."/>
            <person name="Brambilla E."/>
            <person name="Klenk H.-P."/>
            <person name="Eisen J.A."/>
        </authorList>
    </citation>
    <scope>NUCLEOTIDE SEQUENCE [LARGE SCALE GENOMIC DNA]</scope>
    <source>
        <strain evidence="2">ATCC 51119 / DSM 12145 / JCM 21818 / LMG 10337 / NBRC 100064 / NCIMB 13643</strain>
    </source>
</reference>
<protein>
    <recommendedName>
        <fullName evidence="3">DUF4136 domain-containing protein</fullName>
    </recommendedName>
</protein>
<dbReference type="STRING" id="762903.Pedsa_1763"/>
<dbReference type="EMBL" id="CP002545">
    <property type="protein sequence ID" value="ADY52320.1"/>
    <property type="molecule type" value="Genomic_DNA"/>
</dbReference>
<keyword evidence="2" id="KW-1185">Reference proteome</keyword>
<gene>
    <name evidence="1" type="ordered locus">Pedsa_1763</name>
</gene>
<dbReference type="eggNOG" id="ENOG5032VGU">
    <property type="taxonomic scope" value="Bacteria"/>
</dbReference>
<evidence type="ECO:0008006" key="3">
    <source>
        <dbReference type="Google" id="ProtNLM"/>
    </source>
</evidence>
<dbReference type="AlphaFoldDB" id="F0S858"/>
<dbReference type="HOGENOM" id="CLU_088267_0_0_10"/>
<accession>F0S858</accession>
<evidence type="ECO:0000313" key="1">
    <source>
        <dbReference type="EMBL" id="ADY52320.1"/>
    </source>
</evidence>
<reference evidence="1 2" key="1">
    <citation type="journal article" date="2011" name="Stand. Genomic Sci.">
        <title>Complete genome sequence of the gliding, heparinolytic Pedobacter saltans type strain (113).</title>
        <authorList>
            <person name="Liolios K."/>
            <person name="Sikorski J."/>
            <person name="Lu M."/>
            <person name="Nolan M."/>
            <person name="Lapidus A."/>
            <person name="Lucas S."/>
            <person name="Hammon N."/>
            <person name="Deshpande S."/>
            <person name="Cheng J.F."/>
            <person name="Tapia R."/>
            <person name="Han C."/>
            <person name="Goodwin L."/>
            <person name="Pitluck S."/>
            <person name="Huntemann M."/>
            <person name="Ivanova N."/>
            <person name="Pagani I."/>
            <person name="Mavromatis K."/>
            <person name="Ovchinikova G."/>
            <person name="Pati A."/>
            <person name="Chen A."/>
            <person name="Palaniappan K."/>
            <person name="Land M."/>
            <person name="Hauser L."/>
            <person name="Brambilla E.M."/>
            <person name="Kotsyurbenko O."/>
            <person name="Rohde M."/>
            <person name="Tindall B.J."/>
            <person name="Abt B."/>
            <person name="Goker M."/>
            <person name="Detter J.C."/>
            <person name="Woyke T."/>
            <person name="Bristow J."/>
            <person name="Eisen J.A."/>
            <person name="Markowitz V."/>
            <person name="Hugenholtz P."/>
            <person name="Klenk H.P."/>
            <person name="Kyrpides N.C."/>
        </authorList>
    </citation>
    <scope>NUCLEOTIDE SEQUENCE [LARGE SCALE GENOMIC DNA]</scope>
    <source>
        <strain evidence="2">ATCC 51119 / DSM 12145 / JCM 21818 / LMG 10337 / NBRC 100064 / NCIMB 13643</strain>
    </source>
</reference>
<organism evidence="1 2">
    <name type="scientific">Pseudopedobacter saltans (strain ATCC 51119 / DSM 12145 / JCM 21818 / CCUG 39354 / LMG 10337 / NBRC 100064 / NCIMB 13643)</name>
    <name type="common">Pedobacter saltans</name>
    <dbReference type="NCBI Taxonomy" id="762903"/>
    <lineage>
        <taxon>Bacteria</taxon>
        <taxon>Pseudomonadati</taxon>
        <taxon>Bacteroidota</taxon>
        <taxon>Sphingobacteriia</taxon>
        <taxon>Sphingobacteriales</taxon>
        <taxon>Sphingobacteriaceae</taxon>
        <taxon>Pseudopedobacter</taxon>
    </lineage>
</organism>
<dbReference type="Proteomes" id="UP000000310">
    <property type="component" value="Chromosome"/>
</dbReference>
<name>F0S858_PSESL</name>